<dbReference type="Pfam" id="PF25597">
    <property type="entry name" value="SH3_retrovirus"/>
    <property type="match status" value="1"/>
</dbReference>
<accession>A5AEI4</accession>
<dbReference type="PANTHER" id="PTHR42648">
    <property type="entry name" value="TRANSPOSASE, PUTATIVE-RELATED"/>
    <property type="match status" value="1"/>
</dbReference>
<reference evidence="2" key="1">
    <citation type="journal article" date="2007" name="PLoS ONE">
        <title>The first genome sequence of an elite grapevine cultivar (Pinot noir Vitis vinifera L.): coping with a highly heterozygous genome.</title>
        <authorList>
            <person name="Velasco R."/>
            <person name="Zharkikh A."/>
            <person name="Troggio M."/>
            <person name="Cartwright D.A."/>
            <person name="Cestaro A."/>
            <person name="Pruss D."/>
            <person name="Pindo M."/>
            <person name="FitzGerald L.M."/>
            <person name="Vezzulli S."/>
            <person name="Reid J."/>
            <person name="Malacarne G."/>
            <person name="Iliev D."/>
            <person name="Coppola G."/>
            <person name="Wardell B."/>
            <person name="Micheletti D."/>
            <person name="Macalma T."/>
            <person name="Facci M."/>
            <person name="Mitchell J.T."/>
            <person name="Perazzolli M."/>
            <person name="Eldredge G."/>
            <person name="Gatto P."/>
            <person name="Oyzerski R."/>
            <person name="Moretto M."/>
            <person name="Gutin N."/>
            <person name="Stefanini M."/>
            <person name="Chen Y."/>
            <person name="Segala C."/>
            <person name="Davenport C."/>
            <person name="Dematte L."/>
            <person name="Mraz A."/>
            <person name="Battilana J."/>
            <person name="Stormo K."/>
            <person name="Costa F."/>
            <person name="Tao Q."/>
            <person name="Si-Ammour A."/>
            <person name="Harkins T."/>
            <person name="Lackey A."/>
            <person name="Perbost C."/>
            <person name="Taillon B."/>
            <person name="Stella A."/>
            <person name="Solovyev V."/>
            <person name="Fawcett J.A."/>
            <person name="Sterck L."/>
            <person name="Vandepoele K."/>
            <person name="Grando S.M."/>
            <person name="Toppo S."/>
            <person name="Moser C."/>
            <person name="Lanchbury J."/>
            <person name="Bogden R."/>
            <person name="Skolnick M."/>
            <person name="Sgaramella V."/>
            <person name="Bhatnagar S.K."/>
            <person name="Fontana P."/>
            <person name="Gutin A."/>
            <person name="Van de Peer Y."/>
            <person name="Salamini F."/>
            <person name="Viola R."/>
        </authorList>
    </citation>
    <scope>NUCLEOTIDE SEQUENCE</scope>
</reference>
<organism evidence="2">
    <name type="scientific">Vitis vinifera</name>
    <name type="common">Grape</name>
    <dbReference type="NCBI Taxonomy" id="29760"/>
    <lineage>
        <taxon>Eukaryota</taxon>
        <taxon>Viridiplantae</taxon>
        <taxon>Streptophyta</taxon>
        <taxon>Embryophyta</taxon>
        <taxon>Tracheophyta</taxon>
        <taxon>Spermatophyta</taxon>
        <taxon>Magnoliopsida</taxon>
        <taxon>eudicotyledons</taxon>
        <taxon>Gunneridae</taxon>
        <taxon>Pentapetalae</taxon>
        <taxon>rosids</taxon>
        <taxon>Vitales</taxon>
        <taxon>Vitaceae</taxon>
        <taxon>Viteae</taxon>
        <taxon>Vitis</taxon>
    </lineage>
</organism>
<name>A5AEI4_VITVI</name>
<dbReference type="InterPro" id="IPR057670">
    <property type="entry name" value="SH3_retrovirus"/>
</dbReference>
<feature type="domain" description="Retroviral polymerase SH3-like" evidence="1">
    <location>
        <begin position="66"/>
        <end position="100"/>
    </location>
</feature>
<dbReference type="InterPro" id="IPR039537">
    <property type="entry name" value="Retrotran_Ty1/copia-like"/>
</dbReference>
<dbReference type="AlphaFoldDB" id="A5AEI4"/>
<evidence type="ECO:0000259" key="1">
    <source>
        <dbReference type="Pfam" id="PF25597"/>
    </source>
</evidence>
<dbReference type="PANTHER" id="PTHR42648:SF28">
    <property type="entry name" value="TRANSPOSON-ENCODED PROTEIN WITH RIBONUCLEASE H-LIKE AND RETROVIRUS ZINC FINGER-LIKE DOMAINS"/>
    <property type="match status" value="1"/>
</dbReference>
<evidence type="ECO:0000313" key="2">
    <source>
        <dbReference type="EMBL" id="CAN71195.1"/>
    </source>
</evidence>
<protein>
    <recommendedName>
        <fullName evidence="1">Retroviral polymerase SH3-like domain-containing protein</fullName>
    </recommendedName>
</protein>
<dbReference type="EMBL" id="AM424544">
    <property type="protein sequence ID" value="CAN71195.1"/>
    <property type="molecule type" value="Genomic_DNA"/>
</dbReference>
<gene>
    <name evidence="2" type="ORF">VITISV_035456</name>
</gene>
<proteinExistence type="predicted"/>
<sequence>MDMENLGGNRYFVTFIDDATKKGEAAQTAYYLINRSLSGPLNFEVPMKAWTKEDVSYSHLRVFGYKSFVHVPKEQRSKLDDKAIPHVFVGYGDEEFGFKLRRNW</sequence>